<sequence>QSSFSSATLDHFPPIPLNARDHADVVREWCAAFSPSELGERPCVVCGRLTLVKGLRSIRLCELELEMLVRKGEGVTRTERRRGTDPSVEVAGPVLYEPAITGLGKDNMVDICCPCANGVKTVPSDTAGYAAYPVYNYQDIEISLTNIATYPDGNLRYVLFTIPPTANPRGKSSVFDAEVERGTETGPCSFAVHGLTGTEYAGMTYDQKISTALRYFDNGGKVLAYGHEPQPESIYHNPALYPGMFPWLFPYGLGGFENVRIRTRLDRIMHVRHLLMYADRRFQTDECFPFMAFNHEQIRSSTHGGYLLTSRKNFPAVVDKIMNLNLAALDGLIERGRHGEYVQSQTEEEKRCFELMSIVDHVAGHVQGSATSRKYQRTEIKSLIIALGVPVFFITFAPVDIKHPLCLYYCGEEIDLMSSEPDIPLPWDCLRAIASNPVACARFFHVIVTAFIQHILRAGDDKPGLFGKTRSYYGTVESQGRLTLHLHLLLWIASCTGDYSNGDGEDVAARIEIRDGDVSRAKNRKMNGYHDPTTCMPIAPDSDMDDAALNTWYKSMLDKTDEIVYLSNRHDSTHRKGCLRGKHKICRARFPRDLYPRSVVDPESGAIRLKKNEAWINTYHPVLSYVLRCNSDVTCLLSGTQVKAVIAYVTDYVTKTSLNTHTFFDTVRTVLERNSTLLIDNGDTRMDNARRLISKIVNALTATQETGGPAACAYLLGHPDHYTDRMFKTFYWRTYFYRAVDTGFPADKRFISEPDVGEKVVVAKKAGSIIPASRVNDYCFRPVRFAKWSLYDYLKKTDVCPLRAKHKLDEPFLTDTDHVSNSSSGDENSECEEDVVEPDSKDIYRFTSGHPSANTHGVVLLRGNNQYVLNFLGGTLPRQECGDREEYCMTMMMLFAPQGWRTGKDLKEMDVTWHHAFSNTNFAPEHMEVMKNMNVLYECHDAWDDFASQR</sequence>
<proteinExistence type="predicted"/>
<comment type="caution">
    <text evidence="2">The sequence shown here is derived from an EMBL/GenBank/DDBJ whole genome shotgun (WGS) entry which is preliminary data.</text>
</comment>
<reference evidence="2 3" key="1">
    <citation type="submission" date="2016-03" db="EMBL/GenBank/DDBJ databases">
        <title>Whole genome sequencing of Grifola frondosa 9006-11.</title>
        <authorList>
            <person name="Min B."/>
            <person name="Park H."/>
            <person name="Kim J.-G."/>
            <person name="Cho H."/>
            <person name="Oh Y.-L."/>
            <person name="Kong W.-S."/>
            <person name="Choi I.-G."/>
        </authorList>
    </citation>
    <scope>NUCLEOTIDE SEQUENCE [LARGE SCALE GENOMIC DNA]</scope>
    <source>
        <strain evidence="2 3">9006-11</strain>
    </source>
</reference>
<gene>
    <name evidence="2" type="ORF">A0H81_03463</name>
</gene>
<keyword evidence="3" id="KW-1185">Reference proteome</keyword>
<dbReference type="Proteomes" id="UP000092993">
    <property type="component" value="Unassembled WGS sequence"/>
</dbReference>
<accession>A0A1C7MJ70</accession>
<organism evidence="2 3">
    <name type="scientific">Grifola frondosa</name>
    <name type="common">Maitake</name>
    <name type="synonym">Polyporus frondosus</name>
    <dbReference type="NCBI Taxonomy" id="5627"/>
    <lineage>
        <taxon>Eukaryota</taxon>
        <taxon>Fungi</taxon>
        <taxon>Dikarya</taxon>
        <taxon>Basidiomycota</taxon>
        <taxon>Agaricomycotina</taxon>
        <taxon>Agaricomycetes</taxon>
        <taxon>Polyporales</taxon>
        <taxon>Grifolaceae</taxon>
        <taxon>Grifola</taxon>
    </lineage>
</organism>
<feature type="non-terminal residue" evidence="2">
    <location>
        <position position="1"/>
    </location>
</feature>
<evidence type="ECO:0000313" key="2">
    <source>
        <dbReference type="EMBL" id="OBZ76923.1"/>
    </source>
</evidence>
<feature type="domain" description="Helitron helicase-like" evidence="1">
    <location>
        <begin position="270"/>
        <end position="490"/>
    </location>
</feature>
<evidence type="ECO:0000313" key="3">
    <source>
        <dbReference type="Proteomes" id="UP000092993"/>
    </source>
</evidence>
<dbReference type="InterPro" id="IPR025476">
    <property type="entry name" value="Helitron_helicase-like"/>
</dbReference>
<dbReference type="OrthoDB" id="3259294at2759"/>
<dbReference type="AlphaFoldDB" id="A0A1C7MJ70"/>
<dbReference type="OMA" id="IMCEANE"/>
<dbReference type="EMBL" id="LUGG01000003">
    <property type="protein sequence ID" value="OBZ76923.1"/>
    <property type="molecule type" value="Genomic_DNA"/>
</dbReference>
<dbReference type="Pfam" id="PF14214">
    <property type="entry name" value="Helitron_like_N"/>
    <property type="match status" value="1"/>
</dbReference>
<name>A0A1C7MJ70_GRIFR</name>
<evidence type="ECO:0000259" key="1">
    <source>
        <dbReference type="Pfam" id="PF14214"/>
    </source>
</evidence>
<protein>
    <recommendedName>
        <fullName evidence="1">Helitron helicase-like domain-containing protein</fullName>
    </recommendedName>
</protein>